<evidence type="ECO:0000259" key="18">
    <source>
        <dbReference type="PROSITE" id="PS50109"/>
    </source>
</evidence>
<dbReference type="InterPro" id="IPR004358">
    <property type="entry name" value="Sig_transdc_His_kin-like_C"/>
</dbReference>
<evidence type="ECO:0000256" key="9">
    <source>
        <dbReference type="ARBA" id="ARBA00022777"/>
    </source>
</evidence>
<feature type="transmembrane region" description="Helical" evidence="17">
    <location>
        <begin position="163"/>
        <end position="188"/>
    </location>
</feature>
<comment type="function">
    <text evidence="15">Member of the two-component regulatory system HssS/HssR involved in intracellular heme homeostasis and tempering of staphylococcal virulence. HssS functions as a heme sensor histidine kinase which is autophosphorylated at a histidine residue and transfers its phosphate group to an aspartate residue of HssR. HssR/HssS activates the expression of hrtAB, an efflux pump, in response to extracellular heme, hemin, hemoglobin or blood.</text>
</comment>
<gene>
    <name evidence="20" type="ORF">ET33_05305</name>
</gene>
<dbReference type="InterPro" id="IPR005467">
    <property type="entry name" value="His_kinase_dom"/>
</dbReference>
<dbReference type="PRINTS" id="PR00344">
    <property type="entry name" value="BCTRLSENSOR"/>
</dbReference>
<evidence type="ECO:0000256" key="8">
    <source>
        <dbReference type="ARBA" id="ARBA00022741"/>
    </source>
</evidence>
<evidence type="ECO:0000259" key="19">
    <source>
        <dbReference type="PROSITE" id="PS50885"/>
    </source>
</evidence>
<organism evidence="20 21">
    <name type="scientific">Paenibacillus tyrfis</name>
    <dbReference type="NCBI Taxonomy" id="1501230"/>
    <lineage>
        <taxon>Bacteria</taxon>
        <taxon>Bacillati</taxon>
        <taxon>Bacillota</taxon>
        <taxon>Bacilli</taxon>
        <taxon>Bacillales</taxon>
        <taxon>Paenibacillaceae</taxon>
        <taxon>Paenibacillus</taxon>
    </lineage>
</organism>
<evidence type="ECO:0000256" key="6">
    <source>
        <dbReference type="ARBA" id="ARBA00022679"/>
    </source>
</evidence>
<dbReference type="Gene3D" id="1.10.287.130">
    <property type="match status" value="1"/>
</dbReference>
<keyword evidence="21" id="KW-1185">Reference proteome</keyword>
<dbReference type="SUPFAM" id="SSF47384">
    <property type="entry name" value="Homodimeric domain of signal transducing histidine kinase"/>
    <property type="match status" value="1"/>
</dbReference>
<comment type="catalytic activity">
    <reaction evidence="1">
        <text>ATP + protein L-histidine = ADP + protein N-phospho-L-histidine.</text>
        <dbReference type="EC" id="2.7.13.3"/>
    </reaction>
</comment>
<keyword evidence="12" id="KW-0902">Two-component regulatory system</keyword>
<evidence type="ECO:0000256" key="4">
    <source>
        <dbReference type="ARBA" id="ARBA00022475"/>
    </source>
</evidence>
<evidence type="ECO:0000256" key="14">
    <source>
        <dbReference type="ARBA" id="ARBA00023136"/>
    </source>
</evidence>
<dbReference type="InterPro" id="IPR003594">
    <property type="entry name" value="HATPase_dom"/>
</dbReference>
<evidence type="ECO:0000256" key="10">
    <source>
        <dbReference type="ARBA" id="ARBA00022840"/>
    </source>
</evidence>
<dbReference type="InterPro" id="IPR003660">
    <property type="entry name" value="HAMP_dom"/>
</dbReference>
<dbReference type="SUPFAM" id="SSF158472">
    <property type="entry name" value="HAMP domain-like"/>
    <property type="match status" value="1"/>
</dbReference>
<reference evidence="20 21" key="1">
    <citation type="submission" date="2014-06" db="EMBL/GenBank/DDBJ databases">
        <title>Draft genome sequence of Paenibacillus sp. MSt1.</title>
        <authorList>
            <person name="Aw Y.K."/>
            <person name="Ong K.S."/>
            <person name="Gan H.M."/>
            <person name="Lee S.M."/>
        </authorList>
    </citation>
    <scope>NUCLEOTIDE SEQUENCE [LARGE SCALE GENOMIC DNA]</scope>
    <source>
        <strain evidence="20 21">MSt1</strain>
    </source>
</reference>
<dbReference type="FunFam" id="3.30.565.10:FF:000006">
    <property type="entry name" value="Sensor histidine kinase WalK"/>
    <property type="match status" value="1"/>
</dbReference>
<feature type="transmembrane region" description="Helical" evidence="17">
    <location>
        <begin position="12"/>
        <end position="31"/>
    </location>
</feature>
<dbReference type="PANTHER" id="PTHR45528">
    <property type="entry name" value="SENSOR HISTIDINE KINASE CPXA"/>
    <property type="match status" value="1"/>
</dbReference>
<evidence type="ECO:0000256" key="17">
    <source>
        <dbReference type="SAM" id="Phobius"/>
    </source>
</evidence>
<dbReference type="Pfam" id="PF02518">
    <property type="entry name" value="HATPase_c"/>
    <property type="match status" value="1"/>
</dbReference>
<evidence type="ECO:0000256" key="1">
    <source>
        <dbReference type="ARBA" id="ARBA00000085"/>
    </source>
</evidence>
<dbReference type="Gene3D" id="6.10.340.10">
    <property type="match status" value="1"/>
</dbReference>
<dbReference type="SMART" id="SM00388">
    <property type="entry name" value="HisKA"/>
    <property type="match status" value="1"/>
</dbReference>
<comment type="subcellular location">
    <subcellularLocation>
        <location evidence="2">Cell membrane</location>
        <topology evidence="2">Multi-pass membrane protein</topology>
    </subcellularLocation>
</comment>
<keyword evidence="5" id="KW-0597">Phosphoprotein</keyword>
<dbReference type="AlphaFoldDB" id="A0A081P334"/>
<dbReference type="RefSeq" id="WP_036683604.1">
    <property type="nucleotide sequence ID" value="NZ_FYEP01000020.1"/>
</dbReference>
<dbReference type="SUPFAM" id="SSF55874">
    <property type="entry name" value="ATPase domain of HSP90 chaperone/DNA topoisomerase II/histidine kinase"/>
    <property type="match status" value="1"/>
</dbReference>
<accession>A0A081P334</accession>
<dbReference type="Gene3D" id="3.30.565.10">
    <property type="entry name" value="Histidine kinase-like ATPase, C-terminal domain"/>
    <property type="match status" value="1"/>
</dbReference>
<dbReference type="InterPro" id="IPR036097">
    <property type="entry name" value="HisK_dim/P_sf"/>
</dbReference>
<dbReference type="InterPro" id="IPR050398">
    <property type="entry name" value="HssS/ArlS-like"/>
</dbReference>
<dbReference type="PROSITE" id="PS50885">
    <property type="entry name" value="HAMP"/>
    <property type="match status" value="1"/>
</dbReference>
<dbReference type="InterPro" id="IPR003661">
    <property type="entry name" value="HisK_dim/P_dom"/>
</dbReference>
<dbReference type="Pfam" id="PF00672">
    <property type="entry name" value="HAMP"/>
    <property type="match status" value="1"/>
</dbReference>
<keyword evidence="13" id="KW-0843">Virulence</keyword>
<dbReference type="PANTHER" id="PTHR45528:SF11">
    <property type="entry name" value="HISTIDINE KINASE"/>
    <property type="match status" value="1"/>
</dbReference>
<comment type="caution">
    <text evidence="20">The sequence shown here is derived from an EMBL/GenBank/DDBJ whole genome shotgun (WGS) entry which is preliminary data.</text>
</comment>
<dbReference type="CDD" id="cd00082">
    <property type="entry name" value="HisKA"/>
    <property type="match status" value="1"/>
</dbReference>
<dbReference type="Pfam" id="PF00512">
    <property type="entry name" value="HisKA"/>
    <property type="match status" value="1"/>
</dbReference>
<keyword evidence="9" id="KW-0418">Kinase</keyword>
<evidence type="ECO:0000256" key="3">
    <source>
        <dbReference type="ARBA" id="ARBA00012438"/>
    </source>
</evidence>
<keyword evidence="11 17" id="KW-1133">Transmembrane helix</keyword>
<dbReference type="CDD" id="cd00075">
    <property type="entry name" value="HATPase"/>
    <property type="match status" value="1"/>
</dbReference>
<dbReference type="OrthoDB" id="9813151at2"/>
<keyword evidence="14 17" id="KW-0472">Membrane</keyword>
<sequence length="458" mass="51688">MKTLYVRIVATYILIAMVSGVFALLVANMYYRTQIREYNEQKIMKVAKEIRTLFERMPDTDPDSYFRSIAQLGFQMYLADGKGQGVFYGEPFRHTQSAPDQIRRVLDGEIYRGITEEPRLLTITGFFESSLRNTVGIPLDIRGERHALFLRPALEQQIGEVRLLMAVLLAATFVFSMLLIVVCTRYIVKPVKALTEATTRIVGGNYEIGLDVARADEIGNLARHFAHMAEALRQLDSMRQEFVANVSHEIQSPLTSIQGFAQAIQSGELPPEIAQRYLHIIEEESRRLSSLSKQLLTLAALDKETGVIKKTSFRLDEQLRQAVLVTEWQWMEKGITVELDLPEIVVRADRELLHQVWLNLITNAIKFSDSGDVLTIGISVEEDIIVRVSDTGMGIPEPELPHIFGRFYKADKARTRSRSGSGLGLAIAKKIVELHEGTIDVHSRVSEGTVFTVRLPRS</sequence>
<protein>
    <recommendedName>
        <fullName evidence="16">Heme sensor protein HssS</fullName>
        <ecNumber evidence="3">2.7.13.3</ecNumber>
    </recommendedName>
</protein>
<dbReference type="FunFam" id="1.10.287.130:FF:000001">
    <property type="entry name" value="Two-component sensor histidine kinase"/>
    <property type="match status" value="1"/>
</dbReference>
<keyword evidence="8" id="KW-0547">Nucleotide-binding</keyword>
<evidence type="ECO:0000256" key="15">
    <source>
        <dbReference type="ARBA" id="ARBA00037219"/>
    </source>
</evidence>
<dbReference type="InterPro" id="IPR036890">
    <property type="entry name" value="HATPase_C_sf"/>
</dbReference>
<evidence type="ECO:0000256" key="7">
    <source>
        <dbReference type="ARBA" id="ARBA00022692"/>
    </source>
</evidence>
<keyword evidence="10" id="KW-0067">ATP-binding</keyword>
<dbReference type="PROSITE" id="PS50109">
    <property type="entry name" value="HIS_KIN"/>
    <property type="match status" value="1"/>
</dbReference>
<evidence type="ECO:0000313" key="20">
    <source>
        <dbReference type="EMBL" id="KEQ25107.1"/>
    </source>
</evidence>
<dbReference type="SMART" id="SM00387">
    <property type="entry name" value="HATPase_c"/>
    <property type="match status" value="1"/>
</dbReference>
<proteinExistence type="predicted"/>
<evidence type="ECO:0000256" key="11">
    <source>
        <dbReference type="ARBA" id="ARBA00022989"/>
    </source>
</evidence>
<evidence type="ECO:0000256" key="13">
    <source>
        <dbReference type="ARBA" id="ARBA00023026"/>
    </source>
</evidence>
<dbReference type="SMART" id="SM00304">
    <property type="entry name" value="HAMP"/>
    <property type="match status" value="1"/>
</dbReference>
<evidence type="ECO:0000256" key="16">
    <source>
        <dbReference type="ARBA" id="ARBA00040841"/>
    </source>
</evidence>
<dbReference type="CDD" id="cd06225">
    <property type="entry name" value="HAMP"/>
    <property type="match status" value="1"/>
</dbReference>
<keyword evidence="7 17" id="KW-0812">Transmembrane</keyword>
<keyword evidence="6" id="KW-0808">Transferase</keyword>
<evidence type="ECO:0000256" key="12">
    <source>
        <dbReference type="ARBA" id="ARBA00023012"/>
    </source>
</evidence>
<dbReference type="Proteomes" id="UP000028123">
    <property type="component" value="Unassembled WGS sequence"/>
</dbReference>
<evidence type="ECO:0000313" key="21">
    <source>
        <dbReference type="Proteomes" id="UP000028123"/>
    </source>
</evidence>
<evidence type="ECO:0000256" key="2">
    <source>
        <dbReference type="ARBA" id="ARBA00004651"/>
    </source>
</evidence>
<evidence type="ECO:0000256" key="5">
    <source>
        <dbReference type="ARBA" id="ARBA00022553"/>
    </source>
</evidence>
<dbReference type="GO" id="GO:0000155">
    <property type="term" value="F:phosphorelay sensor kinase activity"/>
    <property type="evidence" value="ECO:0007669"/>
    <property type="project" value="InterPro"/>
</dbReference>
<keyword evidence="4" id="KW-1003">Cell membrane</keyword>
<name>A0A081P334_9BACL</name>
<feature type="domain" description="HAMP" evidence="19">
    <location>
        <begin position="185"/>
        <end position="237"/>
    </location>
</feature>
<dbReference type="eggNOG" id="COG2205">
    <property type="taxonomic scope" value="Bacteria"/>
</dbReference>
<feature type="domain" description="Histidine kinase" evidence="18">
    <location>
        <begin position="245"/>
        <end position="458"/>
    </location>
</feature>
<dbReference type="GO" id="GO:0005886">
    <property type="term" value="C:plasma membrane"/>
    <property type="evidence" value="ECO:0007669"/>
    <property type="project" value="UniProtKB-SubCell"/>
</dbReference>
<dbReference type="GO" id="GO:0005524">
    <property type="term" value="F:ATP binding"/>
    <property type="evidence" value="ECO:0007669"/>
    <property type="project" value="UniProtKB-KW"/>
</dbReference>
<dbReference type="EC" id="2.7.13.3" evidence="3"/>
<dbReference type="EMBL" id="JNVM01000012">
    <property type="protein sequence ID" value="KEQ25107.1"/>
    <property type="molecule type" value="Genomic_DNA"/>
</dbReference>